<feature type="domain" description="Pterin-binding" evidence="1">
    <location>
        <begin position="146"/>
        <end position="390"/>
    </location>
</feature>
<dbReference type="EMBL" id="LWMT01000286">
    <property type="protein sequence ID" value="KZX10106.1"/>
    <property type="molecule type" value="Genomic_DNA"/>
</dbReference>
<dbReference type="Pfam" id="PF14251">
    <property type="entry name" value="PterinBD-DUF4346"/>
    <property type="match status" value="1"/>
</dbReference>
<dbReference type="STRING" id="55758.MBFIL_18850"/>
<evidence type="ECO:0000313" key="3">
    <source>
        <dbReference type="Proteomes" id="UP000077066"/>
    </source>
</evidence>
<evidence type="ECO:0000259" key="1">
    <source>
        <dbReference type="PROSITE" id="PS50972"/>
    </source>
</evidence>
<dbReference type="GO" id="GO:0008168">
    <property type="term" value="F:methyltransferase activity"/>
    <property type="evidence" value="ECO:0007669"/>
    <property type="project" value="UniProtKB-KW"/>
</dbReference>
<keyword evidence="3" id="KW-1185">Reference proteome</keyword>
<dbReference type="GO" id="GO:0032259">
    <property type="term" value="P:methylation"/>
    <property type="evidence" value="ECO:0007669"/>
    <property type="project" value="UniProtKB-KW"/>
</dbReference>
<dbReference type="RefSeq" id="WP_066973962.1">
    <property type="nucleotide sequence ID" value="NZ_LWMT01000286.1"/>
</dbReference>
<dbReference type="NCBIfam" id="TIGR00284">
    <property type="entry name" value="dihydropteroate synthase-like protein"/>
    <property type="match status" value="1"/>
</dbReference>
<dbReference type="Pfam" id="PF00809">
    <property type="entry name" value="Pterin_bind"/>
    <property type="match status" value="1"/>
</dbReference>
<dbReference type="Proteomes" id="UP000077066">
    <property type="component" value="Unassembled WGS sequence"/>
</dbReference>
<dbReference type="GO" id="GO:0042558">
    <property type="term" value="P:pteridine-containing compound metabolic process"/>
    <property type="evidence" value="ECO:0007669"/>
    <property type="project" value="InterPro"/>
</dbReference>
<dbReference type="Gene3D" id="3.20.20.20">
    <property type="entry name" value="Dihydropteroate synthase-like"/>
    <property type="match status" value="1"/>
</dbReference>
<dbReference type="InterPro" id="IPR000489">
    <property type="entry name" value="Pterin-binding_dom"/>
</dbReference>
<dbReference type="PROSITE" id="PS50972">
    <property type="entry name" value="PTERIN_BINDING"/>
    <property type="match status" value="1"/>
</dbReference>
<comment type="caution">
    <text evidence="2">The sequence shown here is derived from an EMBL/GenBank/DDBJ whole genome shotgun (WGS) entry which is preliminary data.</text>
</comment>
<keyword evidence="2" id="KW-0489">Methyltransferase</keyword>
<dbReference type="AlphaFoldDB" id="A0A165Z0W3"/>
<reference evidence="2 3" key="1">
    <citation type="submission" date="2016-04" db="EMBL/GenBank/DDBJ databases">
        <title>Genome sequence of Methanobrevibacter filiformis DSM 11501.</title>
        <authorList>
            <person name="Poehlein A."/>
            <person name="Seedorf H."/>
            <person name="Daniel R."/>
        </authorList>
    </citation>
    <scope>NUCLEOTIDE SEQUENCE [LARGE SCALE GENOMIC DNA]</scope>
    <source>
        <strain evidence="2 3">DSM 11501</strain>
    </source>
</reference>
<keyword evidence="2" id="KW-0808">Transferase</keyword>
<sequence>MKILIITGELASPLVKKIAKKSKEEVIVHVAKTQIAAFLTPNKIIKEINKYFKEELSTIDMILTPGLIRKDVGEIATKLNVPTFKGSSDCADLEMVINSINKLNLSAEKAADKLIEEEKRKQAIKFIKDYENNKTKIKSLLEKEDNILIKNLPAGSDFPMRVLGEIASAPSLNKEELTFKAQYYIDNGADMIDIGMIAGEDNSDKIPELIATLRKIAKDKPLSIDTLNPKEIKVAIENNIDLVLSLDLGNCEELIEPLKAKNIPAVILPTNFKEGIVPHTVEERLKNISKLIKKCKGVNVIADLILDPINSISIVDSIIAAHEFRKKHNIPLFFGVGNVTELLDVDSTGVNGLLSGIAMELKANILFTPDESGKTWNSIYELAISSKMMFLAKHRSSIPKDLGITLVTFKDKKKRENIEEEPNDVELIQAKNDPKFIHDPYGSFKIIVEHDTRYDKSRIIVSHFKKGEKNLTIYGTESQKIFNEIIERKLVSRKEHCAYLGSELQKAEIAMITGKEYVQDFELFKKPFIL</sequence>
<dbReference type="SUPFAM" id="SSF51717">
    <property type="entry name" value="Dihydropteroate synthetase-like"/>
    <property type="match status" value="1"/>
</dbReference>
<gene>
    <name evidence="2" type="ORF">MBFIL_18850</name>
</gene>
<organism evidence="2 3">
    <name type="scientific">Methanobrevibacter filiformis</name>
    <dbReference type="NCBI Taxonomy" id="55758"/>
    <lineage>
        <taxon>Archaea</taxon>
        <taxon>Methanobacteriati</taxon>
        <taxon>Methanobacteriota</taxon>
        <taxon>Methanomada group</taxon>
        <taxon>Methanobacteria</taxon>
        <taxon>Methanobacteriales</taxon>
        <taxon>Methanobacteriaceae</taxon>
        <taxon>Methanobrevibacter</taxon>
    </lineage>
</organism>
<dbReference type="InterPro" id="IPR025595">
    <property type="entry name" value="PterinBD-DUF4346"/>
</dbReference>
<dbReference type="PATRIC" id="fig|55758.3.peg.2103"/>
<dbReference type="OrthoDB" id="70327at2157"/>
<dbReference type="InterPro" id="IPR005236">
    <property type="entry name" value="Dihydropt_synth"/>
</dbReference>
<accession>A0A165Z0W3</accession>
<evidence type="ECO:0000313" key="2">
    <source>
        <dbReference type="EMBL" id="KZX10106.1"/>
    </source>
</evidence>
<protein>
    <submittedName>
        <fullName evidence="2">Methyltetrahydrofolate:corrinoid/iron-sulfur protein methyltransferase</fullName>
    </submittedName>
</protein>
<proteinExistence type="predicted"/>
<name>A0A165Z0W3_9EURY</name>
<dbReference type="InterPro" id="IPR011005">
    <property type="entry name" value="Dihydropteroate_synth-like_sf"/>
</dbReference>